<evidence type="ECO:0000313" key="9">
    <source>
        <dbReference type="Proteomes" id="UP000229247"/>
    </source>
</evidence>
<comment type="caution">
    <text evidence="8">The sequence shown here is derived from an EMBL/GenBank/DDBJ whole genome shotgun (WGS) entry which is preliminary data.</text>
</comment>
<dbReference type="Proteomes" id="UP000229247">
    <property type="component" value="Unassembled WGS sequence"/>
</dbReference>
<feature type="transmembrane region" description="Helical" evidence="7">
    <location>
        <begin position="87"/>
        <end position="104"/>
    </location>
</feature>
<dbReference type="GO" id="GO:0005886">
    <property type="term" value="C:plasma membrane"/>
    <property type="evidence" value="ECO:0007669"/>
    <property type="project" value="UniProtKB-SubCell"/>
</dbReference>
<keyword evidence="3 7" id="KW-0808">Transferase</keyword>
<feature type="transmembrane region" description="Helical" evidence="7">
    <location>
        <begin position="49"/>
        <end position="67"/>
    </location>
</feature>
<gene>
    <name evidence="7 8" type="primary">lgt</name>
    <name evidence="8" type="ORF">COS30_00345</name>
</gene>
<protein>
    <recommendedName>
        <fullName evidence="7">Phosphatidylglycerol--prolipoprotein diacylglyceryl transferase</fullName>
        <ecNumber evidence="7">2.5.1.145</ecNumber>
    </recommendedName>
</protein>
<comment type="function">
    <text evidence="7">Catalyzes the transfer of the diacylglyceryl group from phosphatidylglycerol to the sulfhydryl group of the N-terminal cysteine of a prolipoprotein, the first step in the formation of mature lipoproteins.</text>
</comment>
<evidence type="ECO:0000256" key="5">
    <source>
        <dbReference type="ARBA" id="ARBA00022989"/>
    </source>
</evidence>
<keyword evidence="4 7" id="KW-0812">Transmembrane</keyword>
<evidence type="ECO:0000256" key="1">
    <source>
        <dbReference type="ARBA" id="ARBA00007150"/>
    </source>
</evidence>
<comment type="subcellular location">
    <subcellularLocation>
        <location evidence="7">Cell membrane</location>
        <topology evidence="7">Multi-pass membrane protein</topology>
    </subcellularLocation>
</comment>
<evidence type="ECO:0000256" key="7">
    <source>
        <dbReference type="HAMAP-Rule" id="MF_01147"/>
    </source>
</evidence>
<feature type="transmembrane region" description="Helical" evidence="7">
    <location>
        <begin position="219"/>
        <end position="240"/>
    </location>
</feature>
<keyword evidence="8" id="KW-0449">Lipoprotein</keyword>
<dbReference type="PANTHER" id="PTHR30589:SF0">
    <property type="entry name" value="PHOSPHATIDYLGLYCEROL--PROLIPOPROTEIN DIACYLGLYCERYL TRANSFERASE"/>
    <property type="match status" value="1"/>
</dbReference>
<dbReference type="HAMAP" id="MF_01147">
    <property type="entry name" value="Lgt"/>
    <property type="match status" value="1"/>
</dbReference>
<comment type="pathway">
    <text evidence="7">Protein modification; lipoprotein biosynthesis (diacylglyceryl transfer).</text>
</comment>
<dbReference type="NCBIfam" id="TIGR00544">
    <property type="entry name" value="lgt"/>
    <property type="match status" value="1"/>
</dbReference>
<dbReference type="UniPathway" id="UPA00664"/>
<comment type="catalytic activity">
    <reaction evidence="7">
        <text>L-cysteinyl-[prolipoprotein] + a 1,2-diacyl-sn-glycero-3-phospho-(1'-sn-glycerol) = an S-1,2-diacyl-sn-glyceryl-L-cysteinyl-[prolipoprotein] + sn-glycerol 1-phosphate + H(+)</text>
        <dbReference type="Rhea" id="RHEA:56712"/>
        <dbReference type="Rhea" id="RHEA-COMP:14679"/>
        <dbReference type="Rhea" id="RHEA-COMP:14680"/>
        <dbReference type="ChEBI" id="CHEBI:15378"/>
        <dbReference type="ChEBI" id="CHEBI:29950"/>
        <dbReference type="ChEBI" id="CHEBI:57685"/>
        <dbReference type="ChEBI" id="CHEBI:64716"/>
        <dbReference type="ChEBI" id="CHEBI:140658"/>
        <dbReference type="EC" id="2.5.1.145"/>
    </reaction>
</comment>
<dbReference type="PANTHER" id="PTHR30589">
    <property type="entry name" value="PROLIPOPROTEIN DIACYLGLYCERYL TRANSFERASE"/>
    <property type="match status" value="1"/>
</dbReference>
<feature type="transmembrane region" description="Helical" evidence="7">
    <location>
        <begin position="189"/>
        <end position="207"/>
    </location>
</feature>
<feature type="transmembrane region" description="Helical" evidence="7">
    <location>
        <begin position="17"/>
        <end position="37"/>
    </location>
</feature>
<keyword evidence="5 7" id="KW-1133">Transmembrane helix</keyword>
<dbReference type="GO" id="GO:0042158">
    <property type="term" value="P:lipoprotein biosynthetic process"/>
    <property type="evidence" value="ECO:0007669"/>
    <property type="project" value="UniProtKB-UniRule"/>
</dbReference>
<dbReference type="AlphaFoldDB" id="A0A2M7D6W0"/>
<sequence length="244" mass="27126">MIPYFVFDRITLGPIELATWGLLVGLAFTAGYFWLLYQARQKNIWPIKIIGLALAAFIGAIIGARLLFLLQTPADFLTGLKSFNGGAMFYGGLLGGVLGSWLYLKAIGEKFWPLADLTAPAVALGIGIGRLGCFLINDHQGSLTSLPWGILWPDGLVRHPVALYESLAGFILFALLWYLKNKLTRPGQLFLTFMAGYAIARFGLDFFREAQSWLADPRYLTLTFSQWLSIGILAAALFWWPKKK</sequence>
<evidence type="ECO:0000313" key="8">
    <source>
        <dbReference type="EMBL" id="PIV38755.1"/>
    </source>
</evidence>
<proteinExistence type="inferred from homology"/>
<reference evidence="9" key="1">
    <citation type="submission" date="2017-09" db="EMBL/GenBank/DDBJ databases">
        <title>Depth-based differentiation of microbial function through sediment-hosted aquifers and enrichment of novel symbionts in the deep terrestrial subsurface.</title>
        <authorList>
            <person name="Probst A.J."/>
            <person name="Ladd B."/>
            <person name="Jarett J.K."/>
            <person name="Geller-Mcgrath D.E."/>
            <person name="Sieber C.M.K."/>
            <person name="Emerson J.B."/>
            <person name="Anantharaman K."/>
            <person name="Thomas B.C."/>
            <person name="Malmstrom R."/>
            <person name="Stieglmeier M."/>
            <person name="Klingl A."/>
            <person name="Woyke T."/>
            <person name="Ryan C.M."/>
            <person name="Banfield J.F."/>
        </authorList>
    </citation>
    <scope>NUCLEOTIDE SEQUENCE [LARGE SCALE GENOMIC DNA]</scope>
</reference>
<evidence type="ECO:0000256" key="6">
    <source>
        <dbReference type="ARBA" id="ARBA00023136"/>
    </source>
</evidence>
<dbReference type="InterPro" id="IPR001640">
    <property type="entry name" value="Lgt"/>
</dbReference>
<feature type="binding site" evidence="7">
    <location>
        <position position="130"/>
    </location>
    <ligand>
        <name>a 1,2-diacyl-sn-glycero-3-phospho-(1'-sn-glycerol)</name>
        <dbReference type="ChEBI" id="CHEBI:64716"/>
    </ligand>
</feature>
<organism evidence="8 9">
    <name type="scientific">Candidatus Portnoybacteria bacterium CG02_land_8_20_14_3_00_45_8</name>
    <dbReference type="NCBI Taxonomy" id="1974807"/>
    <lineage>
        <taxon>Bacteria</taxon>
        <taxon>Candidatus Portnoyibacteriota</taxon>
    </lineage>
</organism>
<dbReference type="EC" id="2.5.1.145" evidence="7"/>
<feature type="transmembrane region" description="Helical" evidence="7">
    <location>
        <begin position="111"/>
        <end position="137"/>
    </location>
</feature>
<evidence type="ECO:0000256" key="2">
    <source>
        <dbReference type="ARBA" id="ARBA00022475"/>
    </source>
</evidence>
<comment type="similarity">
    <text evidence="1 7">Belongs to the Lgt family.</text>
</comment>
<evidence type="ECO:0000256" key="4">
    <source>
        <dbReference type="ARBA" id="ARBA00022692"/>
    </source>
</evidence>
<name>A0A2M7D6W0_9BACT</name>
<dbReference type="EMBL" id="PEUE01000008">
    <property type="protein sequence ID" value="PIV38755.1"/>
    <property type="molecule type" value="Genomic_DNA"/>
</dbReference>
<accession>A0A2M7D6W0</accession>
<keyword evidence="2 7" id="KW-1003">Cell membrane</keyword>
<dbReference type="GO" id="GO:0008961">
    <property type="term" value="F:phosphatidylglycerol-prolipoprotein diacylglyceryl transferase activity"/>
    <property type="evidence" value="ECO:0007669"/>
    <property type="project" value="UniProtKB-UniRule"/>
</dbReference>
<dbReference type="Pfam" id="PF01790">
    <property type="entry name" value="LGT"/>
    <property type="match status" value="1"/>
</dbReference>
<keyword evidence="6 7" id="KW-0472">Membrane</keyword>
<evidence type="ECO:0000256" key="3">
    <source>
        <dbReference type="ARBA" id="ARBA00022679"/>
    </source>
</evidence>
<feature type="transmembrane region" description="Helical" evidence="7">
    <location>
        <begin position="157"/>
        <end position="177"/>
    </location>
</feature>